<evidence type="ECO:0000313" key="3">
    <source>
        <dbReference type="Proteomes" id="UP001589611"/>
    </source>
</evidence>
<dbReference type="Pfam" id="PF12728">
    <property type="entry name" value="HTH_17"/>
    <property type="match status" value="1"/>
</dbReference>
<accession>A0ABV5SZJ0</accession>
<dbReference type="InterPro" id="IPR041657">
    <property type="entry name" value="HTH_17"/>
</dbReference>
<comment type="caution">
    <text evidence="2">The sequence shown here is derived from an EMBL/GenBank/DDBJ whole genome shotgun (WGS) entry which is preliminary data.</text>
</comment>
<evidence type="ECO:0000313" key="2">
    <source>
        <dbReference type="EMBL" id="MFB9645082.1"/>
    </source>
</evidence>
<sequence>MEASAEPQWGSVAEAARHLEVNPATVRRMIDRGDVYAERVGPRLIRVDLASVKRQPLGPAAPRTIKRSESIDERIVAGVDE</sequence>
<dbReference type="RefSeq" id="WP_344713958.1">
    <property type="nucleotide sequence ID" value="NZ_BAAAWH010000001.1"/>
</dbReference>
<dbReference type="Proteomes" id="UP001589611">
    <property type="component" value="Unassembled WGS sequence"/>
</dbReference>
<name>A0ABV5SZJ0_9MICO</name>
<protein>
    <submittedName>
        <fullName evidence="2">Helix-turn-helix domain-containing protein</fullName>
    </submittedName>
</protein>
<gene>
    <name evidence="2" type="ORF">ACFFPJ_04650</name>
</gene>
<proteinExistence type="predicted"/>
<evidence type="ECO:0000259" key="1">
    <source>
        <dbReference type="Pfam" id="PF12728"/>
    </source>
</evidence>
<dbReference type="EMBL" id="JBHMBE010000002">
    <property type="protein sequence ID" value="MFB9645082.1"/>
    <property type="molecule type" value="Genomic_DNA"/>
</dbReference>
<feature type="domain" description="Helix-turn-helix" evidence="1">
    <location>
        <begin position="11"/>
        <end position="52"/>
    </location>
</feature>
<keyword evidence="3" id="KW-1185">Reference proteome</keyword>
<organism evidence="2 3">
    <name type="scientific">Microbacterium terregens</name>
    <dbReference type="NCBI Taxonomy" id="69363"/>
    <lineage>
        <taxon>Bacteria</taxon>
        <taxon>Bacillati</taxon>
        <taxon>Actinomycetota</taxon>
        <taxon>Actinomycetes</taxon>
        <taxon>Micrococcales</taxon>
        <taxon>Microbacteriaceae</taxon>
        <taxon>Microbacterium</taxon>
    </lineage>
</organism>
<reference evidence="2 3" key="1">
    <citation type="submission" date="2024-09" db="EMBL/GenBank/DDBJ databases">
        <authorList>
            <person name="Sun Q."/>
            <person name="Mori K."/>
        </authorList>
    </citation>
    <scope>NUCLEOTIDE SEQUENCE [LARGE SCALE GENOMIC DNA]</scope>
    <source>
        <strain evidence="2 3">JCM 1342</strain>
    </source>
</reference>